<dbReference type="Proteomes" id="UP000606494">
    <property type="component" value="Unassembled WGS sequence"/>
</dbReference>
<keyword evidence="5" id="KW-0998">Cell outer membrane</keyword>
<name>A0ABR7Y517_9SPHI</name>
<comment type="subcellular location">
    <subcellularLocation>
        <location evidence="1">Cell outer membrane</location>
    </subcellularLocation>
</comment>
<keyword evidence="9" id="KW-1185">Reference proteome</keyword>
<evidence type="ECO:0000256" key="5">
    <source>
        <dbReference type="ARBA" id="ARBA00023237"/>
    </source>
</evidence>
<keyword evidence="4" id="KW-0472">Membrane</keyword>
<reference evidence="8 9" key="1">
    <citation type="submission" date="2020-08" db="EMBL/GenBank/DDBJ databases">
        <title>Sphingobacterium sp. DN00404 isolated from aquaculture water.</title>
        <authorList>
            <person name="Zhang M."/>
        </authorList>
    </citation>
    <scope>NUCLEOTIDE SEQUENCE [LARGE SCALE GENOMIC DNA]</scope>
    <source>
        <strain evidence="8 9">KCTC 32294</strain>
    </source>
</reference>
<evidence type="ECO:0000256" key="4">
    <source>
        <dbReference type="ARBA" id="ARBA00023136"/>
    </source>
</evidence>
<feature type="domain" description="RagB/SusD" evidence="6">
    <location>
        <begin position="304"/>
        <end position="527"/>
    </location>
</feature>
<comment type="similarity">
    <text evidence="2">Belongs to the SusD family.</text>
</comment>
<accession>A0ABR7Y517</accession>
<dbReference type="Pfam" id="PF14322">
    <property type="entry name" value="SusD-like_3"/>
    <property type="match status" value="1"/>
</dbReference>
<dbReference type="Gene3D" id="1.25.40.390">
    <property type="match status" value="1"/>
</dbReference>
<comment type="caution">
    <text evidence="8">The sequence shown here is derived from an EMBL/GenBank/DDBJ whole genome shotgun (WGS) entry which is preliminary data.</text>
</comment>
<dbReference type="Pfam" id="PF07980">
    <property type="entry name" value="SusD_RagB"/>
    <property type="match status" value="1"/>
</dbReference>
<protein>
    <submittedName>
        <fullName evidence="8">RagB/SusD family nutrient uptake outer membrane protein</fullName>
    </submittedName>
</protein>
<dbReference type="EMBL" id="JACNYK010000003">
    <property type="protein sequence ID" value="MBD1426382.1"/>
    <property type="molecule type" value="Genomic_DNA"/>
</dbReference>
<evidence type="ECO:0000259" key="7">
    <source>
        <dbReference type="Pfam" id="PF14322"/>
    </source>
</evidence>
<organism evidence="8 9">
    <name type="scientific">Sphingobacterium arenae</name>
    <dbReference type="NCBI Taxonomy" id="1280598"/>
    <lineage>
        <taxon>Bacteria</taxon>
        <taxon>Pseudomonadati</taxon>
        <taxon>Bacteroidota</taxon>
        <taxon>Sphingobacteriia</taxon>
        <taxon>Sphingobacteriales</taxon>
        <taxon>Sphingobacteriaceae</taxon>
        <taxon>Sphingobacterium</taxon>
    </lineage>
</organism>
<proteinExistence type="inferred from homology"/>
<evidence type="ECO:0000259" key="6">
    <source>
        <dbReference type="Pfam" id="PF07980"/>
    </source>
</evidence>
<dbReference type="InterPro" id="IPR012944">
    <property type="entry name" value="SusD_RagB_dom"/>
</dbReference>
<dbReference type="InterPro" id="IPR033985">
    <property type="entry name" value="SusD-like_N"/>
</dbReference>
<dbReference type="InterPro" id="IPR011990">
    <property type="entry name" value="TPR-like_helical_dom_sf"/>
</dbReference>
<evidence type="ECO:0000313" key="8">
    <source>
        <dbReference type="EMBL" id="MBD1426382.1"/>
    </source>
</evidence>
<evidence type="ECO:0000256" key="3">
    <source>
        <dbReference type="ARBA" id="ARBA00022729"/>
    </source>
</evidence>
<keyword evidence="3" id="KW-0732">Signal</keyword>
<dbReference type="PROSITE" id="PS51257">
    <property type="entry name" value="PROKAR_LIPOPROTEIN"/>
    <property type="match status" value="1"/>
</dbReference>
<sequence>MKVMKNIYLSFLLSILLLFVGGGCSDSMLDFQPKDRYTEGNFWVTESSADRYLTSCYAALRTSGLYGGDATPLFEETASPNAYNNSNTSSWNSIAVGLQSGSTGGIIAGRWSHAYGGIGRCNTLIQRIEEVPMEESVKQRMIGEALFLRALFYFNLTAYWGDVPLILDPPNPATQSNLPRDPMETVIRQIREDLDRAAAILPLHYGSNDIGRATKGAAKALKAKVLLFEASPLFNPTNDQQKWKNAADAAAEVIDMANETGYGLYRDYRGLFLPDNENNEEVIFDVQFIFPFLGNSFDLINRQYNTNAPTLSLVNAYEMKNGLPILDPASGYDPNNPYANRDPRLEATIVYPGSRYMGEIVSNTRFAITGFGLKKYGIYTEDKPDDALADLKAGQSYTNYIVLRYADVLLMYAEAKNEFSGPDESVYNAIDAVRRRVDMPDIPRGLNQEEVRGIIQRERRIEFAGEGYYYNDVRRWKIAETVMNTGVYTWDNKIIEQRSFNPQRDYWWPITDVERDLNPILGQNPNY</sequence>
<evidence type="ECO:0000313" key="9">
    <source>
        <dbReference type="Proteomes" id="UP000606494"/>
    </source>
</evidence>
<feature type="domain" description="SusD-like N-terminal" evidence="7">
    <location>
        <begin position="75"/>
        <end position="227"/>
    </location>
</feature>
<gene>
    <name evidence="8" type="ORF">H8B17_12380</name>
</gene>
<dbReference type="SUPFAM" id="SSF48452">
    <property type="entry name" value="TPR-like"/>
    <property type="match status" value="1"/>
</dbReference>
<evidence type="ECO:0000256" key="1">
    <source>
        <dbReference type="ARBA" id="ARBA00004442"/>
    </source>
</evidence>
<evidence type="ECO:0000256" key="2">
    <source>
        <dbReference type="ARBA" id="ARBA00006275"/>
    </source>
</evidence>